<feature type="domain" description="G-protein coupled receptors family 1 profile" evidence="10">
    <location>
        <begin position="36"/>
        <end position="286"/>
    </location>
</feature>
<keyword evidence="4 9" id="KW-1133">Transmembrane helix</keyword>
<keyword evidence="8" id="KW-0807">Transducer</keyword>
<dbReference type="SMART" id="SM01381">
    <property type="entry name" value="7TM_GPCR_Srsx"/>
    <property type="match status" value="1"/>
</dbReference>
<evidence type="ECO:0000256" key="2">
    <source>
        <dbReference type="ARBA" id="ARBA00022475"/>
    </source>
</evidence>
<dbReference type="Gene3D" id="1.20.1070.10">
    <property type="entry name" value="Rhodopsin 7-helix transmembrane proteins"/>
    <property type="match status" value="1"/>
</dbReference>
<dbReference type="GO" id="GO:0005886">
    <property type="term" value="C:plasma membrane"/>
    <property type="evidence" value="ECO:0007669"/>
    <property type="project" value="UniProtKB-SubCell"/>
</dbReference>
<sequence>MVDNCTTGILPSVNSNIENILFSVLYALMSVFICGGNILTIVAVWKTRVLRTIPNMFVVSLAVADLIVGGLVVPMQSMSFVPTLSDIIRTNTYACIIHFEIFNISVSLSIVFMMTIAFDRVLYIGYPFYYQTMVTFNRAKIIIFAGSVISFGFGALPLLSYSMDACSACAMFGKTRFDFELYWNLVSFGIVCVLTSICYGYIFKIARRQRIQCCKDSAPHLMNQIEHDIKLIKIYVLVFGIFFLSWSPNLFVVIVHRFTEYHIPEFVLNITIPISLSNSGLNFLVYSVRNEDFRKAFKKLLLRPSRVVPDNPGCQA</sequence>
<evidence type="ECO:0000256" key="4">
    <source>
        <dbReference type="ARBA" id="ARBA00022989"/>
    </source>
</evidence>
<accession>A0AAN8G732</accession>
<organism evidence="11 12">
    <name type="scientific">Patella caerulea</name>
    <name type="common">Rayed Mediterranean limpet</name>
    <dbReference type="NCBI Taxonomy" id="87958"/>
    <lineage>
        <taxon>Eukaryota</taxon>
        <taxon>Metazoa</taxon>
        <taxon>Spiralia</taxon>
        <taxon>Lophotrochozoa</taxon>
        <taxon>Mollusca</taxon>
        <taxon>Gastropoda</taxon>
        <taxon>Patellogastropoda</taxon>
        <taxon>Patelloidea</taxon>
        <taxon>Patellidae</taxon>
        <taxon>Patella</taxon>
    </lineage>
</organism>
<keyword evidence="7" id="KW-0675">Receptor</keyword>
<feature type="transmembrane region" description="Helical" evidence="9">
    <location>
        <begin position="234"/>
        <end position="254"/>
    </location>
</feature>
<evidence type="ECO:0000256" key="6">
    <source>
        <dbReference type="ARBA" id="ARBA00023136"/>
    </source>
</evidence>
<dbReference type="PANTHER" id="PTHR24249:SF372">
    <property type="entry name" value="G-PROTEIN COUPLED RECEPTORS FAMILY 1 PROFILE DOMAIN-CONTAINING PROTEIN"/>
    <property type="match status" value="1"/>
</dbReference>
<evidence type="ECO:0000256" key="3">
    <source>
        <dbReference type="ARBA" id="ARBA00022692"/>
    </source>
</evidence>
<evidence type="ECO:0000256" key="5">
    <source>
        <dbReference type="ARBA" id="ARBA00023040"/>
    </source>
</evidence>
<feature type="transmembrane region" description="Helical" evidence="9">
    <location>
        <begin position="57"/>
        <end position="76"/>
    </location>
</feature>
<dbReference type="InterPro" id="IPR017452">
    <property type="entry name" value="GPCR_Rhodpsn_7TM"/>
</dbReference>
<evidence type="ECO:0000256" key="9">
    <source>
        <dbReference type="SAM" id="Phobius"/>
    </source>
</evidence>
<evidence type="ECO:0000313" key="12">
    <source>
        <dbReference type="Proteomes" id="UP001347796"/>
    </source>
</evidence>
<keyword evidence="2" id="KW-1003">Cell membrane</keyword>
<dbReference type="PRINTS" id="PR00237">
    <property type="entry name" value="GPCRRHODOPSN"/>
</dbReference>
<feature type="transmembrane region" description="Helical" evidence="9">
    <location>
        <begin position="96"/>
        <end position="118"/>
    </location>
</feature>
<dbReference type="AlphaFoldDB" id="A0AAN8G732"/>
<dbReference type="PROSITE" id="PS50262">
    <property type="entry name" value="G_PROTEIN_RECEP_F1_2"/>
    <property type="match status" value="1"/>
</dbReference>
<dbReference type="InterPro" id="IPR050569">
    <property type="entry name" value="TAAR"/>
</dbReference>
<evidence type="ECO:0000313" key="11">
    <source>
        <dbReference type="EMBL" id="KAK6169096.1"/>
    </source>
</evidence>
<dbReference type="SUPFAM" id="SSF81321">
    <property type="entry name" value="Family A G protein-coupled receptor-like"/>
    <property type="match status" value="1"/>
</dbReference>
<evidence type="ECO:0000256" key="8">
    <source>
        <dbReference type="ARBA" id="ARBA00023224"/>
    </source>
</evidence>
<reference evidence="11 12" key="1">
    <citation type="submission" date="2024-01" db="EMBL/GenBank/DDBJ databases">
        <title>The genome of the rayed Mediterranean limpet Patella caerulea (Linnaeus, 1758).</title>
        <authorList>
            <person name="Anh-Thu Weber A."/>
            <person name="Halstead-Nussloch G."/>
        </authorList>
    </citation>
    <scope>NUCLEOTIDE SEQUENCE [LARGE SCALE GENOMIC DNA]</scope>
    <source>
        <strain evidence="11">AATW-2023a</strain>
        <tissue evidence="11">Whole specimen</tissue>
    </source>
</reference>
<feature type="transmembrane region" description="Helical" evidence="9">
    <location>
        <begin position="20"/>
        <end position="45"/>
    </location>
</feature>
<gene>
    <name evidence="11" type="ORF">SNE40_020214</name>
</gene>
<feature type="transmembrane region" description="Helical" evidence="9">
    <location>
        <begin position="181"/>
        <end position="202"/>
    </location>
</feature>
<dbReference type="InterPro" id="IPR000276">
    <property type="entry name" value="GPCR_Rhodpsn"/>
</dbReference>
<dbReference type="Pfam" id="PF00001">
    <property type="entry name" value="7tm_1"/>
    <property type="match status" value="1"/>
</dbReference>
<dbReference type="GO" id="GO:0004930">
    <property type="term" value="F:G protein-coupled receptor activity"/>
    <property type="evidence" value="ECO:0007669"/>
    <property type="project" value="UniProtKB-KW"/>
</dbReference>
<comment type="caution">
    <text evidence="11">The sequence shown here is derived from an EMBL/GenBank/DDBJ whole genome shotgun (WGS) entry which is preliminary data.</text>
</comment>
<feature type="transmembrane region" description="Helical" evidence="9">
    <location>
        <begin position="266"/>
        <end position="288"/>
    </location>
</feature>
<dbReference type="EMBL" id="JAZGQO010000015">
    <property type="protein sequence ID" value="KAK6169096.1"/>
    <property type="molecule type" value="Genomic_DNA"/>
</dbReference>
<keyword evidence="6 9" id="KW-0472">Membrane</keyword>
<evidence type="ECO:0000256" key="1">
    <source>
        <dbReference type="ARBA" id="ARBA00004651"/>
    </source>
</evidence>
<comment type="subcellular location">
    <subcellularLocation>
        <location evidence="1">Cell membrane</location>
        <topology evidence="1">Multi-pass membrane protein</topology>
    </subcellularLocation>
</comment>
<protein>
    <recommendedName>
        <fullName evidence="10">G-protein coupled receptors family 1 profile domain-containing protein</fullName>
    </recommendedName>
</protein>
<keyword evidence="5" id="KW-0297">G-protein coupled receptor</keyword>
<evidence type="ECO:0000259" key="10">
    <source>
        <dbReference type="PROSITE" id="PS50262"/>
    </source>
</evidence>
<keyword evidence="12" id="KW-1185">Reference proteome</keyword>
<proteinExistence type="predicted"/>
<dbReference type="PANTHER" id="PTHR24249">
    <property type="entry name" value="HISTAMINE RECEPTOR-RELATED G-PROTEIN COUPLED RECEPTOR"/>
    <property type="match status" value="1"/>
</dbReference>
<evidence type="ECO:0000256" key="7">
    <source>
        <dbReference type="ARBA" id="ARBA00023170"/>
    </source>
</evidence>
<keyword evidence="3 9" id="KW-0812">Transmembrane</keyword>
<feature type="transmembrane region" description="Helical" evidence="9">
    <location>
        <begin position="139"/>
        <end position="161"/>
    </location>
</feature>
<dbReference type="Proteomes" id="UP001347796">
    <property type="component" value="Unassembled WGS sequence"/>
</dbReference>
<name>A0AAN8G732_PATCE</name>